<organism evidence="2 3">
    <name type="scientific">Sinorhizobium meliloti CCNWSX0020</name>
    <dbReference type="NCBI Taxonomy" id="1107881"/>
    <lineage>
        <taxon>Bacteria</taxon>
        <taxon>Pseudomonadati</taxon>
        <taxon>Pseudomonadota</taxon>
        <taxon>Alphaproteobacteria</taxon>
        <taxon>Hyphomicrobiales</taxon>
        <taxon>Rhizobiaceae</taxon>
        <taxon>Sinorhizobium/Ensifer group</taxon>
        <taxon>Sinorhizobium</taxon>
    </lineage>
</organism>
<dbReference type="AlphaFoldDB" id="H0G6Y7"/>
<proteinExistence type="predicted"/>
<accession>H0G6Y7</accession>
<gene>
    <name evidence="2" type="ORF">SM0020_26326</name>
</gene>
<evidence type="ECO:0000313" key="3">
    <source>
        <dbReference type="Proteomes" id="UP000004038"/>
    </source>
</evidence>
<dbReference type="Proteomes" id="UP000004038">
    <property type="component" value="Unassembled WGS sequence"/>
</dbReference>
<evidence type="ECO:0000256" key="1">
    <source>
        <dbReference type="SAM" id="MobiDB-lite"/>
    </source>
</evidence>
<reference evidence="2 3" key="1">
    <citation type="journal article" date="2012" name="J. Bacteriol.">
        <title>Draft Genome Sequence of Sinorhizobium meliloti CCNWSX0020, a Nitrogen-Fixing Symbiont with Copper Tolerance Capability Isolated from Lead-Zinc Mine Tailings.</title>
        <authorList>
            <person name="Li Z."/>
            <person name="Ma Z."/>
            <person name="Hao X."/>
            <person name="Wei G."/>
        </authorList>
    </citation>
    <scope>NUCLEOTIDE SEQUENCE [LARGE SCALE GENOMIC DNA]</scope>
    <source>
        <strain evidence="2 3">CCNWSX0020</strain>
    </source>
</reference>
<dbReference type="EMBL" id="AGVV01000072">
    <property type="protein sequence ID" value="EHK74955.1"/>
    <property type="molecule type" value="Genomic_DNA"/>
</dbReference>
<name>H0G6Y7_RHIML</name>
<sequence>MILVPNSLRLRLQRLVAMDDQRIGVLPGHVVGQRLRLLGLSKPTGSGSNDSSGAPGQKTPPLHGQHLSQVASPFPGWQHADPIVLEMTGRDD</sequence>
<feature type="compositionally biased region" description="Polar residues" evidence="1">
    <location>
        <begin position="43"/>
        <end position="54"/>
    </location>
</feature>
<evidence type="ECO:0000313" key="2">
    <source>
        <dbReference type="EMBL" id="EHK74955.1"/>
    </source>
</evidence>
<feature type="region of interest" description="Disordered" evidence="1">
    <location>
        <begin position="40"/>
        <end position="75"/>
    </location>
</feature>
<protein>
    <submittedName>
        <fullName evidence="2">Uncharacterized protein</fullName>
    </submittedName>
</protein>